<keyword evidence="1" id="KW-0812">Transmembrane</keyword>
<dbReference type="Proteomes" id="UP000236291">
    <property type="component" value="Unassembled WGS sequence"/>
</dbReference>
<reference evidence="2 3" key="1">
    <citation type="journal article" date="2014" name="Am. J. Bot.">
        <title>Genome assembly and annotation for red clover (Trifolium pratense; Fabaceae).</title>
        <authorList>
            <person name="Istvanek J."/>
            <person name="Jaros M."/>
            <person name="Krenek A."/>
            <person name="Repkova J."/>
        </authorList>
    </citation>
    <scope>NUCLEOTIDE SEQUENCE [LARGE SCALE GENOMIC DNA]</scope>
    <source>
        <strain evidence="3">cv. Tatra</strain>
        <tissue evidence="2">Young leaves</tissue>
    </source>
</reference>
<gene>
    <name evidence="2" type="ORF">L195_g029894</name>
</gene>
<proteinExistence type="predicted"/>
<protein>
    <submittedName>
        <fullName evidence="2">Serine incorporator 3-like protein</fullName>
    </submittedName>
</protein>
<keyword evidence="1" id="KW-0472">Membrane</keyword>
<reference evidence="2 3" key="2">
    <citation type="journal article" date="2017" name="Front. Plant Sci.">
        <title>Gene Classification and Mining of Molecular Markers Useful in Red Clover (Trifolium pratense) Breeding.</title>
        <authorList>
            <person name="Istvanek J."/>
            <person name="Dluhosova J."/>
            <person name="Dluhos P."/>
            <person name="Patkova L."/>
            <person name="Nedelnik J."/>
            <person name="Repkova J."/>
        </authorList>
    </citation>
    <scope>NUCLEOTIDE SEQUENCE [LARGE SCALE GENOMIC DNA]</scope>
    <source>
        <strain evidence="3">cv. Tatra</strain>
        <tissue evidence="2">Young leaves</tissue>
    </source>
</reference>
<dbReference type="AlphaFoldDB" id="A0A2K3L649"/>
<accession>A0A2K3L649</accession>
<evidence type="ECO:0000313" key="3">
    <source>
        <dbReference type="Proteomes" id="UP000236291"/>
    </source>
</evidence>
<feature type="transmembrane region" description="Helical" evidence="1">
    <location>
        <begin position="50"/>
        <end position="69"/>
    </location>
</feature>
<organism evidence="2 3">
    <name type="scientific">Trifolium pratense</name>
    <name type="common">Red clover</name>
    <dbReference type="NCBI Taxonomy" id="57577"/>
    <lineage>
        <taxon>Eukaryota</taxon>
        <taxon>Viridiplantae</taxon>
        <taxon>Streptophyta</taxon>
        <taxon>Embryophyta</taxon>
        <taxon>Tracheophyta</taxon>
        <taxon>Spermatophyta</taxon>
        <taxon>Magnoliopsida</taxon>
        <taxon>eudicotyledons</taxon>
        <taxon>Gunneridae</taxon>
        <taxon>Pentapetalae</taxon>
        <taxon>rosids</taxon>
        <taxon>fabids</taxon>
        <taxon>Fabales</taxon>
        <taxon>Fabaceae</taxon>
        <taxon>Papilionoideae</taxon>
        <taxon>50 kb inversion clade</taxon>
        <taxon>NPAAA clade</taxon>
        <taxon>Hologalegina</taxon>
        <taxon>IRL clade</taxon>
        <taxon>Trifolieae</taxon>
        <taxon>Trifolium</taxon>
    </lineage>
</organism>
<name>A0A2K3L649_TRIPR</name>
<evidence type="ECO:0000313" key="2">
    <source>
        <dbReference type="EMBL" id="PNX73983.1"/>
    </source>
</evidence>
<comment type="caution">
    <text evidence="2">The sequence shown here is derived from an EMBL/GenBank/DDBJ whole genome shotgun (WGS) entry which is preliminary data.</text>
</comment>
<dbReference type="EMBL" id="ASHM01026837">
    <property type="protein sequence ID" value="PNX73983.1"/>
    <property type="molecule type" value="Genomic_DNA"/>
</dbReference>
<keyword evidence="1" id="KW-1133">Transmembrane helix</keyword>
<evidence type="ECO:0000256" key="1">
    <source>
        <dbReference type="SAM" id="Phobius"/>
    </source>
</evidence>
<feature type="transmembrane region" description="Helical" evidence="1">
    <location>
        <begin position="81"/>
        <end position="100"/>
    </location>
</feature>
<sequence>MSASEGSAEAAAAAAGAVHIIHVSDRQNIPLELNKVDYAIERKKSLHSRYYFGVIFLIMNLVAWFFRDYGQSIRPWIRCEIARIGAGIAAIVAVVMRIAVVAA</sequence>